<evidence type="ECO:0000256" key="1">
    <source>
        <dbReference type="ARBA" id="ARBA00006068"/>
    </source>
</evidence>
<name>A0ABV9MTA5_9ENTE</name>
<keyword evidence="4" id="KW-1185">Reference proteome</keyword>
<evidence type="ECO:0000313" key="3">
    <source>
        <dbReference type="EMBL" id="MFC4718545.1"/>
    </source>
</evidence>
<organism evidence="3 4">
    <name type="scientific">Enterococcus lemanii</name>
    <dbReference type="NCBI Taxonomy" id="1159752"/>
    <lineage>
        <taxon>Bacteria</taxon>
        <taxon>Bacillati</taxon>
        <taxon>Bacillota</taxon>
        <taxon>Bacilli</taxon>
        <taxon>Lactobacillales</taxon>
        <taxon>Enterococcaceae</taxon>
        <taxon>Enterococcus</taxon>
    </lineage>
</organism>
<proteinExistence type="inferred from homology"/>
<evidence type="ECO:0000259" key="2">
    <source>
        <dbReference type="Pfam" id="PF03816"/>
    </source>
</evidence>
<gene>
    <name evidence="3" type="ORF">ACFO5I_02140</name>
</gene>
<dbReference type="Pfam" id="PF03816">
    <property type="entry name" value="LytR_cpsA_psr"/>
    <property type="match status" value="1"/>
</dbReference>
<feature type="domain" description="Cell envelope-related transcriptional attenuator" evidence="2">
    <location>
        <begin position="86"/>
        <end position="229"/>
    </location>
</feature>
<sequence>MSGIQKFFIWFLGILLVLVTAVTVVVAKVYLDVKGSMNETFEQVENKRVDTGVKRQEKLNLSEQQPFSVLLLGVDTGDLGRTEQGRSDTMMLATVNPQNKETVITSIPRDTYMEIVGYGTIDKINHAHAFGGPAMSMDSLEKFLNVPIDHYVSINMQGVKDLVDAVGGVDVNNDLEFDIEGHHFPLGPIHLNGEEALAFSRMRYEDPRGDYGRQKRQRDVVAAVAKKALSLDGVTQYQAVLDAVSANMSTDLDFGAMQKIALNYRDAFGNISNDQLKGDGDLINGISYQIVSDEELVRVQGELRRQLGLE</sequence>
<dbReference type="Gene3D" id="3.40.630.190">
    <property type="entry name" value="LCP protein"/>
    <property type="match status" value="1"/>
</dbReference>
<dbReference type="InterPro" id="IPR050922">
    <property type="entry name" value="LytR/CpsA/Psr_CW_biosynth"/>
</dbReference>
<reference evidence="4" key="1">
    <citation type="journal article" date="2019" name="Int. J. Syst. Evol. Microbiol.">
        <title>The Global Catalogue of Microorganisms (GCM) 10K type strain sequencing project: providing services to taxonomists for standard genome sequencing and annotation.</title>
        <authorList>
            <consortium name="The Broad Institute Genomics Platform"/>
            <consortium name="The Broad Institute Genome Sequencing Center for Infectious Disease"/>
            <person name="Wu L."/>
            <person name="Ma J."/>
        </authorList>
    </citation>
    <scope>NUCLEOTIDE SEQUENCE [LARGE SCALE GENOMIC DNA]</scope>
    <source>
        <strain evidence="4">CGMCC 1.19032</strain>
    </source>
</reference>
<dbReference type="NCBIfam" id="TIGR00350">
    <property type="entry name" value="lytR_cpsA_psr"/>
    <property type="match status" value="1"/>
</dbReference>
<dbReference type="PANTHER" id="PTHR33392:SF6">
    <property type="entry name" value="POLYISOPRENYL-TEICHOIC ACID--PEPTIDOGLYCAN TEICHOIC ACID TRANSFERASE TAGU"/>
    <property type="match status" value="1"/>
</dbReference>
<dbReference type="RefSeq" id="WP_204653948.1">
    <property type="nucleotide sequence ID" value="NZ_JAFBFD010000016.1"/>
</dbReference>
<accession>A0ABV9MTA5</accession>
<comment type="caution">
    <text evidence="3">The sequence shown here is derived from an EMBL/GenBank/DDBJ whole genome shotgun (WGS) entry which is preliminary data.</text>
</comment>
<dbReference type="EMBL" id="JBHSGS010000010">
    <property type="protein sequence ID" value="MFC4718545.1"/>
    <property type="molecule type" value="Genomic_DNA"/>
</dbReference>
<comment type="similarity">
    <text evidence="1">Belongs to the LytR/CpsA/Psr (LCP) family.</text>
</comment>
<dbReference type="PANTHER" id="PTHR33392">
    <property type="entry name" value="POLYISOPRENYL-TEICHOIC ACID--PEPTIDOGLYCAN TEICHOIC ACID TRANSFERASE TAGU"/>
    <property type="match status" value="1"/>
</dbReference>
<dbReference type="Proteomes" id="UP001595969">
    <property type="component" value="Unassembled WGS sequence"/>
</dbReference>
<evidence type="ECO:0000313" key="4">
    <source>
        <dbReference type="Proteomes" id="UP001595969"/>
    </source>
</evidence>
<dbReference type="InterPro" id="IPR004474">
    <property type="entry name" value="LytR_CpsA_psr"/>
</dbReference>
<protein>
    <submittedName>
        <fullName evidence="3">LCP family protein</fullName>
    </submittedName>
</protein>